<keyword evidence="5" id="KW-1185">Reference proteome</keyword>
<evidence type="ECO:0000313" key="4">
    <source>
        <dbReference type="EMBL" id="GAA5529831.1"/>
    </source>
</evidence>
<evidence type="ECO:0000256" key="1">
    <source>
        <dbReference type="SAM" id="Phobius"/>
    </source>
</evidence>
<dbReference type="RefSeq" id="WP_345723424.1">
    <property type="nucleotide sequence ID" value="NZ_BAABRU010000013.1"/>
</dbReference>
<dbReference type="PANTHER" id="PTHR30590">
    <property type="entry name" value="INNER MEMBRANE PROTEIN"/>
    <property type="match status" value="1"/>
</dbReference>
<feature type="transmembrane region" description="Helical" evidence="1">
    <location>
        <begin position="103"/>
        <end position="136"/>
    </location>
</feature>
<comment type="caution">
    <text evidence="4">The sequence shown here is derived from an EMBL/GenBank/DDBJ whole genome shotgun (WGS) entry which is preliminary data.</text>
</comment>
<protein>
    <recommendedName>
        <fullName evidence="6">Heparan-alpha-glucosaminide N-acetyltransferase catalytic domain-containing protein</fullName>
    </recommendedName>
</protein>
<feature type="transmembrane region" description="Helical" evidence="1">
    <location>
        <begin position="143"/>
        <end position="163"/>
    </location>
</feature>
<dbReference type="PANTHER" id="PTHR30590:SF3">
    <property type="entry name" value="HYPOTHETICAL MEMBRANE SPANNING PROTEIN"/>
    <property type="match status" value="1"/>
</dbReference>
<sequence length="374" mass="41029">MAVTTTYKTTNVVKNTQRIVGYDVARALAILAMVIVHFALTFVNIEQPETNGLLGLIVQFCEGRAAALFVVLAGVGLSLIARTKANSCPEALQAKRWTLTKRGLFLLGLGLLNLTIWPGDILRVYGVSFLLIAWLFQSSNRQILGLALGFMLAFVGLILRFNFNQNWDWTTLEYSNLWTIKGGLRNLFFDGFRSVFPWTSLIFFGIWLGRQNVQAAQVRWCLFWVGLGVALGAQIGSIGLTYTFTNVWPMLGQADAELLFSTGSIPPMPLFLLSAGGVALVIIMSCVHLSELFGASRIIGSLAATGQLALTWYIGHVVIGLGVLTSLGLYQNQSLATALWLALGFFGLAVGCSVWWKKRFNHGPLETVLRWATS</sequence>
<dbReference type="InterPro" id="IPR007349">
    <property type="entry name" value="DUF418"/>
</dbReference>
<dbReference type="InterPro" id="IPR012429">
    <property type="entry name" value="HGSNAT_cat"/>
</dbReference>
<dbReference type="InterPro" id="IPR052529">
    <property type="entry name" value="Bact_Transport_Assoc"/>
</dbReference>
<feature type="transmembrane region" description="Helical" evidence="1">
    <location>
        <begin position="268"/>
        <end position="289"/>
    </location>
</feature>
<feature type="domain" description="Heparan-alpha-glucosaminide N-acetyltransferase catalytic" evidence="3">
    <location>
        <begin position="18"/>
        <end position="215"/>
    </location>
</feature>
<keyword evidence="1" id="KW-0472">Membrane</keyword>
<proteinExistence type="predicted"/>
<dbReference type="Pfam" id="PF04235">
    <property type="entry name" value="DUF418"/>
    <property type="match status" value="1"/>
</dbReference>
<feature type="transmembrane region" description="Helical" evidence="1">
    <location>
        <begin position="24"/>
        <end position="45"/>
    </location>
</feature>
<organism evidence="4 5">
    <name type="scientific">Herpetosiphon gulosus</name>
    <dbReference type="NCBI Taxonomy" id="1973496"/>
    <lineage>
        <taxon>Bacteria</taxon>
        <taxon>Bacillati</taxon>
        <taxon>Chloroflexota</taxon>
        <taxon>Chloroflexia</taxon>
        <taxon>Herpetosiphonales</taxon>
        <taxon>Herpetosiphonaceae</taxon>
        <taxon>Herpetosiphon</taxon>
    </lineage>
</organism>
<keyword evidence="1" id="KW-0812">Transmembrane</keyword>
<name>A0ABP9X355_9CHLR</name>
<feature type="transmembrane region" description="Helical" evidence="1">
    <location>
        <begin position="221"/>
        <end position="248"/>
    </location>
</feature>
<evidence type="ECO:0000259" key="3">
    <source>
        <dbReference type="Pfam" id="PF07786"/>
    </source>
</evidence>
<feature type="transmembrane region" description="Helical" evidence="1">
    <location>
        <begin position="310"/>
        <end position="330"/>
    </location>
</feature>
<dbReference type="Proteomes" id="UP001428290">
    <property type="component" value="Unassembled WGS sequence"/>
</dbReference>
<gene>
    <name evidence="4" type="ORF">Hgul01_03645</name>
</gene>
<accession>A0ABP9X355</accession>
<dbReference type="EMBL" id="BAABRU010000013">
    <property type="protein sequence ID" value="GAA5529831.1"/>
    <property type="molecule type" value="Genomic_DNA"/>
</dbReference>
<keyword evidence="1" id="KW-1133">Transmembrane helix</keyword>
<evidence type="ECO:0000313" key="5">
    <source>
        <dbReference type="Proteomes" id="UP001428290"/>
    </source>
</evidence>
<evidence type="ECO:0000259" key="2">
    <source>
        <dbReference type="Pfam" id="PF04235"/>
    </source>
</evidence>
<evidence type="ECO:0008006" key="6">
    <source>
        <dbReference type="Google" id="ProtNLM"/>
    </source>
</evidence>
<feature type="transmembrane region" description="Helical" evidence="1">
    <location>
        <begin position="65"/>
        <end position="83"/>
    </location>
</feature>
<reference evidence="4 5" key="1">
    <citation type="submission" date="2024-02" db="EMBL/GenBank/DDBJ databases">
        <title>Herpetosiphon gulosus NBRC 112829.</title>
        <authorList>
            <person name="Ichikawa N."/>
            <person name="Katano-Makiyama Y."/>
            <person name="Hidaka K."/>
        </authorList>
    </citation>
    <scope>NUCLEOTIDE SEQUENCE [LARGE SCALE GENOMIC DNA]</scope>
    <source>
        <strain evidence="4 5">NBRC 112829</strain>
    </source>
</reference>
<feature type="transmembrane region" description="Helical" evidence="1">
    <location>
        <begin position="336"/>
        <end position="356"/>
    </location>
</feature>
<dbReference type="Pfam" id="PF07786">
    <property type="entry name" value="HGSNAT_cat"/>
    <property type="match status" value="1"/>
</dbReference>
<feature type="domain" description="DUF418" evidence="2">
    <location>
        <begin position="238"/>
        <end position="373"/>
    </location>
</feature>